<organism evidence="2 3">
    <name type="scientific">Pleurodeles waltl</name>
    <name type="common">Iberian ribbed newt</name>
    <dbReference type="NCBI Taxonomy" id="8319"/>
    <lineage>
        <taxon>Eukaryota</taxon>
        <taxon>Metazoa</taxon>
        <taxon>Chordata</taxon>
        <taxon>Craniata</taxon>
        <taxon>Vertebrata</taxon>
        <taxon>Euteleostomi</taxon>
        <taxon>Amphibia</taxon>
        <taxon>Batrachia</taxon>
        <taxon>Caudata</taxon>
        <taxon>Salamandroidea</taxon>
        <taxon>Salamandridae</taxon>
        <taxon>Pleurodelinae</taxon>
        <taxon>Pleurodeles</taxon>
    </lineage>
</organism>
<evidence type="ECO:0000313" key="3">
    <source>
        <dbReference type="Proteomes" id="UP001066276"/>
    </source>
</evidence>
<gene>
    <name evidence="2" type="ORF">NDU88_009192</name>
</gene>
<accession>A0AAV7QV25</accession>
<evidence type="ECO:0000256" key="1">
    <source>
        <dbReference type="SAM" id="MobiDB-lite"/>
    </source>
</evidence>
<proteinExistence type="predicted"/>
<dbReference type="Proteomes" id="UP001066276">
    <property type="component" value="Chromosome 6"/>
</dbReference>
<protein>
    <submittedName>
        <fullName evidence="2">Uncharacterized protein</fullName>
    </submittedName>
</protein>
<comment type="caution">
    <text evidence="2">The sequence shown here is derived from an EMBL/GenBank/DDBJ whole genome shotgun (WGS) entry which is preliminary data.</text>
</comment>
<dbReference type="AlphaFoldDB" id="A0AAV7QV25"/>
<name>A0AAV7QV25_PLEWA</name>
<sequence length="143" mass="15335">MLWPILQAGATQFPAPLLFSAVRGPHAESRISPAESLRPGIMEIRDSQVLHAGTSGADPHVLGRFRPLGSPLVLAERGMFRHCHHNTNHCQTPGQFIMVGAKSPGSDSVKPRTARQRSKVSSAPLFGSSSFSGSVESVTYHTP</sequence>
<evidence type="ECO:0000313" key="2">
    <source>
        <dbReference type="EMBL" id="KAJ1142879.1"/>
    </source>
</evidence>
<reference evidence="2" key="1">
    <citation type="journal article" date="2022" name="bioRxiv">
        <title>Sequencing and chromosome-scale assembly of the giantPleurodeles waltlgenome.</title>
        <authorList>
            <person name="Brown T."/>
            <person name="Elewa A."/>
            <person name="Iarovenko S."/>
            <person name="Subramanian E."/>
            <person name="Araus A.J."/>
            <person name="Petzold A."/>
            <person name="Susuki M."/>
            <person name="Suzuki K.-i.T."/>
            <person name="Hayashi T."/>
            <person name="Toyoda A."/>
            <person name="Oliveira C."/>
            <person name="Osipova E."/>
            <person name="Leigh N.D."/>
            <person name="Simon A."/>
            <person name="Yun M.H."/>
        </authorList>
    </citation>
    <scope>NUCLEOTIDE SEQUENCE</scope>
    <source>
        <strain evidence="2">20211129_DDA</strain>
        <tissue evidence="2">Liver</tissue>
    </source>
</reference>
<dbReference type="EMBL" id="JANPWB010000010">
    <property type="protein sequence ID" value="KAJ1142879.1"/>
    <property type="molecule type" value="Genomic_DNA"/>
</dbReference>
<feature type="region of interest" description="Disordered" evidence="1">
    <location>
        <begin position="101"/>
        <end position="143"/>
    </location>
</feature>
<feature type="compositionally biased region" description="Low complexity" evidence="1">
    <location>
        <begin position="120"/>
        <end position="143"/>
    </location>
</feature>
<keyword evidence="3" id="KW-1185">Reference proteome</keyword>